<feature type="domain" description="SCP" evidence="3">
    <location>
        <begin position="70"/>
        <end position="203"/>
    </location>
</feature>
<keyword evidence="5" id="KW-1185">Reference proteome</keyword>
<dbReference type="InterPro" id="IPR018244">
    <property type="entry name" value="Allrgn_V5/Tpx1_CS"/>
</dbReference>
<dbReference type="InterPro" id="IPR014044">
    <property type="entry name" value="CAP_dom"/>
</dbReference>
<feature type="signal peptide" evidence="2">
    <location>
        <begin position="1"/>
        <end position="23"/>
    </location>
</feature>
<feature type="chain" id="PRO_5043038731" evidence="2">
    <location>
        <begin position="24"/>
        <end position="211"/>
    </location>
</feature>
<dbReference type="InterPro" id="IPR001283">
    <property type="entry name" value="CRISP-related"/>
</dbReference>
<dbReference type="AlphaFoldDB" id="A0AAQ3JYN5"/>
<evidence type="ECO:0000313" key="4">
    <source>
        <dbReference type="EMBL" id="WOK98547.1"/>
    </source>
</evidence>
<accession>A0AAQ3JYN5</accession>
<dbReference type="Proteomes" id="UP001327560">
    <property type="component" value="Chromosome 2"/>
</dbReference>
<evidence type="ECO:0000313" key="5">
    <source>
        <dbReference type="Proteomes" id="UP001327560"/>
    </source>
</evidence>
<evidence type="ECO:0000256" key="2">
    <source>
        <dbReference type="SAM" id="SignalP"/>
    </source>
</evidence>
<dbReference type="SUPFAM" id="SSF55797">
    <property type="entry name" value="PR-1-like"/>
    <property type="match status" value="1"/>
</dbReference>
<dbReference type="Pfam" id="PF00188">
    <property type="entry name" value="CAP"/>
    <property type="match status" value="1"/>
</dbReference>
<dbReference type="FunFam" id="3.40.33.10:FF:000004">
    <property type="entry name" value="CAP, cysteine-rich secretory protein, antigen 5"/>
    <property type="match status" value="1"/>
</dbReference>
<keyword evidence="2" id="KW-0732">Signal</keyword>
<dbReference type="InterPro" id="IPR035940">
    <property type="entry name" value="CAP_sf"/>
</dbReference>
<dbReference type="CDD" id="cd05381">
    <property type="entry name" value="CAP_PR-1"/>
    <property type="match status" value="1"/>
</dbReference>
<dbReference type="GO" id="GO:0005576">
    <property type="term" value="C:extracellular region"/>
    <property type="evidence" value="ECO:0007669"/>
    <property type="project" value="InterPro"/>
</dbReference>
<name>A0AAQ3JYN5_9LILI</name>
<dbReference type="PRINTS" id="PR00837">
    <property type="entry name" value="V5TPXLIKE"/>
</dbReference>
<organism evidence="4 5">
    <name type="scientific">Canna indica</name>
    <name type="common">Indian-shot</name>
    <dbReference type="NCBI Taxonomy" id="4628"/>
    <lineage>
        <taxon>Eukaryota</taxon>
        <taxon>Viridiplantae</taxon>
        <taxon>Streptophyta</taxon>
        <taxon>Embryophyta</taxon>
        <taxon>Tracheophyta</taxon>
        <taxon>Spermatophyta</taxon>
        <taxon>Magnoliopsida</taxon>
        <taxon>Liliopsida</taxon>
        <taxon>Zingiberales</taxon>
        <taxon>Cannaceae</taxon>
        <taxon>Canna</taxon>
    </lineage>
</organism>
<protein>
    <submittedName>
        <fullName evidence="4">Pathogenesis-related protein PRB1-2-like</fullName>
    </submittedName>
</protein>
<evidence type="ECO:0000259" key="3">
    <source>
        <dbReference type="SMART" id="SM00198"/>
    </source>
</evidence>
<proteinExistence type="predicted"/>
<dbReference type="PROSITE" id="PS01009">
    <property type="entry name" value="CRISP_1"/>
    <property type="match status" value="1"/>
</dbReference>
<dbReference type="EMBL" id="CP136891">
    <property type="protein sequence ID" value="WOK98547.1"/>
    <property type="molecule type" value="Genomic_DNA"/>
</dbReference>
<evidence type="ECO:0000256" key="1">
    <source>
        <dbReference type="SAM" id="MobiDB-lite"/>
    </source>
</evidence>
<gene>
    <name evidence="4" type="ORF">Cni_G07259</name>
</gene>
<sequence>MATLSPSPLLFFLLFLITIPISSQRHQIPAQTHTSVTNVDANTPTPTPAPAPATAPVSPQVNHTQNGTTSAVREFLSSHNQVRAILGESPIEWDRSLAKYARWWSRLRRADCAMVHSTGPYGENLFWGSGQNWTAADAVRIWAEERAFYDPVDNSCSPGKMCGHFTQIVWNDTVRFGCAVTKCHAGGGIFVVCDYDPPGNWVGERPFNLNS</sequence>
<dbReference type="SMART" id="SM00198">
    <property type="entry name" value="SCP"/>
    <property type="match status" value="1"/>
</dbReference>
<reference evidence="4 5" key="1">
    <citation type="submission" date="2023-10" db="EMBL/GenBank/DDBJ databases">
        <title>Chromosome-scale genome assembly provides insights into flower coloration mechanisms of Canna indica.</title>
        <authorList>
            <person name="Li C."/>
        </authorList>
    </citation>
    <scope>NUCLEOTIDE SEQUENCE [LARGE SCALE GENOMIC DNA]</scope>
    <source>
        <tissue evidence="4">Flower</tissue>
    </source>
</reference>
<dbReference type="PANTHER" id="PTHR10334">
    <property type="entry name" value="CYSTEINE-RICH SECRETORY PROTEIN-RELATED"/>
    <property type="match status" value="1"/>
</dbReference>
<feature type="region of interest" description="Disordered" evidence="1">
    <location>
        <begin position="37"/>
        <end position="65"/>
    </location>
</feature>
<dbReference type="Gene3D" id="3.40.33.10">
    <property type="entry name" value="CAP"/>
    <property type="match status" value="1"/>
</dbReference>